<comment type="similarity">
    <text evidence="1">Belongs to the methyltransferase superfamily. LaeA methyltransferase family.</text>
</comment>
<dbReference type="SUPFAM" id="SSF53335">
    <property type="entry name" value="S-adenosyl-L-methionine-dependent methyltransferases"/>
    <property type="match status" value="1"/>
</dbReference>
<name>A0A9P9BML1_9PEZI</name>
<dbReference type="AlphaFoldDB" id="A0A9P9BML1"/>
<dbReference type="GO" id="GO:0008168">
    <property type="term" value="F:methyltransferase activity"/>
    <property type="evidence" value="ECO:0007669"/>
    <property type="project" value="TreeGrafter"/>
</dbReference>
<comment type="caution">
    <text evidence="2">The sequence shown here is derived from an EMBL/GenBank/DDBJ whole genome shotgun (WGS) entry which is preliminary data.</text>
</comment>
<dbReference type="GeneID" id="70189958"/>
<dbReference type="OrthoDB" id="2013972at2759"/>
<dbReference type="InterPro" id="IPR029063">
    <property type="entry name" value="SAM-dependent_MTases_sf"/>
</dbReference>
<dbReference type="Gene3D" id="3.40.50.150">
    <property type="entry name" value="Vaccinia Virus protein VP39"/>
    <property type="match status" value="1"/>
</dbReference>
<dbReference type="Proteomes" id="UP000756346">
    <property type="component" value="Unassembled WGS sequence"/>
</dbReference>
<proteinExistence type="inferred from homology"/>
<keyword evidence="3" id="KW-1185">Reference proteome</keyword>
<accession>A0A9P9BML1</accession>
<evidence type="ECO:0000313" key="2">
    <source>
        <dbReference type="EMBL" id="KAH7025976.1"/>
    </source>
</evidence>
<evidence type="ECO:0000256" key="1">
    <source>
        <dbReference type="ARBA" id="ARBA00038158"/>
    </source>
</evidence>
<gene>
    <name evidence="2" type="ORF">B0I36DRAFT_375918</name>
</gene>
<reference evidence="2" key="1">
    <citation type="journal article" date="2021" name="Nat. Commun.">
        <title>Genetic determinants of endophytism in the Arabidopsis root mycobiome.</title>
        <authorList>
            <person name="Mesny F."/>
            <person name="Miyauchi S."/>
            <person name="Thiergart T."/>
            <person name="Pickel B."/>
            <person name="Atanasova L."/>
            <person name="Karlsson M."/>
            <person name="Huettel B."/>
            <person name="Barry K.W."/>
            <person name="Haridas S."/>
            <person name="Chen C."/>
            <person name="Bauer D."/>
            <person name="Andreopoulos W."/>
            <person name="Pangilinan J."/>
            <person name="LaButti K."/>
            <person name="Riley R."/>
            <person name="Lipzen A."/>
            <person name="Clum A."/>
            <person name="Drula E."/>
            <person name="Henrissat B."/>
            <person name="Kohler A."/>
            <person name="Grigoriev I.V."/>
            <person name="Martin F.M."/>
            <person name="Hacquard S."/>
        </authorList>
    </citation>
    <scope>NUCLEOTIDE SEQUENCE</scope>
    <source>
        <strain evidence="2">MPI-CAGE-CH-0230</strain>
    </source>
</reference>
<evidence type="ECO:0000313" key="3">
    <source>
        <dbReference type="Proteomes" id="UP000756346"/>
    </source>
</evidence>
<dbReference type="Pfam" id="PF13489">
    <property type="entry name" value="Methyltransf_23"/>
    <property type="match status" value="1"/>
</dbReference>
<protein>
    <submittedName>
        <fullName evidence="2">Tam domain protein</fullName>
    </submittedName>
</protein>
<dbReference type="PANTHER" id="PTHR43591">
    <property type="entry name" value="METHYLTRANSFERASE"/>
    <property type="match status" value="1"/>
</dbReference>
<sequence length="336" mass="38982">MSRVRSSQVDIANFKFTFEHCNSSTGQSFKIEADNGRTYHGYRDGSYHYPNDVQEQDRLEWQYICLKEVLSQRNYLSPWSEDNPPRRILEVGTGTGIWALEMATEFPNAEIIGTDLSPVQPQYVPDNVRFLIEDALSEEGWDWPQPFDHIHIRMGLGCWEDFERDVAHNAYRNLEPGGWFEVQELLPAMHCDDGTMPEDWPPKLLFEDLDECSIIAKRPLMFAHTIKQAMINAGFVDVAEKMYKLPVNRWPKERKWKTLGEMWHAAFEGGGIQAFTMAPLTRIRGLKQAQVEMHIMGVRKALKDTSVHAYQKFYVVTGRRPKDWEIPPGRTTFNPR</sequence>
<dbReference type="CDD" id="cd02440">
    <property type="entry name" value="AdoMet_MTases"/>
    <property type="match status" value="1"/>
</dbReference>
<organism evidence="2 3">
    <name type="scientific">Microdochium trichocladiopsis</name>
    <dbReference type="NCBI Taxonomy" id="1682393"/>
    <lineage>
        <taxon>Eukaryota</taxon>
        <taxon>Fungi</taxon>
        <taxon>Dikarya</taxon>
        <taxon>Ascomycota</taxon>
        <taxon>Pezizomycotina</taxon>
        <taxon>Sordariomycetes</taxon>
        <taxon>Xylariomycetidae</taxon>
        <taxon>Xylariales</taxon>
        <taxon>Microdochiaceae</taxon>
        <taxon>Microdochium</taxon>
    </lineage>
</organism>
<dbReference type="EMBL" id="JAGTJQ010000008">
    <property type="protein sequence ID" value="KAH7025976.1"/>
    <property type="molecule type" value="Genomic_DNA"/>
</dbReference>
<dbReference type="RefSeq" id="XP_046009193.1">
    <property type="nucleotide sequence ID" value="XM_046160412.1"/>
</dbReference>
<dbReference type="PANTHER" id="PTHR43591:SF10">
    <property type="entry name" value="ABC TRANSMEMBRANE TYPE-1 DOMAIN-CONTAINING PROTEIN-RELATED"/>
    <property type="match status" value="1"/>
</dbReference>